<dbReference type="AlphaFoldDB" id="A0AAD2FN99"/>
<dbReference type="GO" id="GO:0008289">
    <property type="term" value="F:lipid binding"/>
    <property type="evidence" value="ECO:0007669"/>
    <property type="project" value="InterPro"/>
</dbReference>
<feature type="domain" description="START" evidence="2">
    <location>
        <begin position="211"/>
        <end position="393"/>
    </location>
</feature>
<keyword evidence="4" id="KW-1185">Reference proteome</keyword>
<dbReference type="EMBL" id="CAKOGP040001722">
    <property type="protein sequence ID" value="CAJ1947000.1"/>
    <property type="molecule type" value="Genomic_DNA"/>
</dbReference>
<dbReference type="InterPro" id="IPR023393">
    <property type="entry name" value="START-like_dom_sf"/>
</dbReference>
<dbReference type="PROSITE" id="PS50848">
    <property type="entry name" value="START"/>
    <property type="match status" value="1"/>
</dbReference>
<dbReference type="Gene3D" id="3.30.530.20">
    <property type="match status" value="1"/>
</dbReference>
<feature type="compositionally biased region" description="Basic and acidic residues" evidence="1">
    <location>
        <begin position="1"/>
        <end position="11"/>
    </location>
</feature>
<evidence type="ECO:0000256" key="1">
    <source>
        <dbReference type="SAM" id="MobiDB-lite"/>
    </source>
</evidence>
<sequence>MPSSDVSERSSRRFFFKGRSKKKKSSKKANASPFQLMQSLGTGSMSPAGAITFVPSPTKLINFKMNFDAPPVKIRGNPKIFSRSDSSFIRVSDLDMDSEHTSCSTVQSEDAHPNFHHPAIDPPPGIETDEKEKWIALNDGDGAWSPIAPLAVSRLAALGLATSIDDCMWNPDRNTDKLLKKSNESDWMQNTFKPCQVSVEDPSHNHEVLVWTGTFSHSYYGSDLPAIRVAGVVDMSPQNLVELLVDSGRVKEYNKLSLGREDLVVFQNDMQEKGPFGCSVTKVMKSVSKPPMIRTNMVFVSVLHARELEDGSGFLIVTRAVHHPENEMGGSANVIKSEILMGVNLIRKINGADNQCLMINVNHIRSPMVPMMIAKKLGVSAAIGFVNDIRAAC</sequence>
<accession>A0AAD2FN99</accession>
<evidence type="ECO:0000259" key="2">
    <source>
        <dbReference type="PROSITE" id="PS50848"/>
    </source>
</evidence>
<gene>
    <name evidence="3" type="ORF">CYCCA115_LOCUS10934</name>
</gene>
<feature type="region of interest" description="Disordered" evidence="1">
    <location>
        <begin position="1"/>
        <end position="34"/>
    </location>
</feature>
<organism evidence="3 4">
    <name type="scientific">Cylindrotheca closterium</name>
    <dbReference type="NCBI Taxonomy" id="2856"/>
    <lineage>
        <taxon>Eukaryota</taxon>
        <taxon>Sar</taxon>
        <taxon>Stramenopiles</taxon>
        <taxon>Ochrophyta</taxon>
        <taxon>Bacillariophyta</taxon>
        <taxon>Bacillariophyceae</taxon>
        <taxon>Bacillariophycidae</taxon>
        <taxon>Bacillariales</taxon>
        <taxon>Bacillariaceae</taxon>
        <taxon>Cylindrotheca</taxon>
    </lineage>
</organism>
<dbReference type="Proteomes" id="UP001295423">
    <property type="component" value="Unassembled WGS sequence"/>
</dbReference>
<dbReference type="SUPFAM" id="SSF55961">
    <property type="entry name" value="Bet v1-like"/>
    <property type="match status" value="1"/>
</dbReference>
<protein>
    <recommendedName>
        <fullName evidence="2">START domain-containing protein</fullName>
    </recommendedName>
</protein>
<reference evidence="3" key="1">
    <citation type="submission" date="2023-08" db="EMBL/GenBank/DDBJ databases">
        <authorList>
            <person name="Audoor S."/>
            <person name="Bilcke G."/>
        </authorList>
    </citation>
    <scope>NUCLEOTIDE SEQUENCE</scope>
</reference>
<feature type="compositionally biased region" description="Basic residues" evidence="1">
    <location>
        <begin position="12"/>
        <end position="27"/>
    </location>
</feature>
<proteinExistence type="predicted"/>
<evidence type="ECO:0000313" key="3">
    <source>
        <dbReference type="EMBL" id="CAJ1947000.1"/>
    </source>
</evidence>
<evidence type="ECO:0000313" key="4">
    <source>
        <dbReference type="Proteomes" id="UP001295423"/>
    </source>
</evidence>
<name>A0AAD2FN99_9STRA</name>
<dbReference type="InterPro" id="IPR002913">
    <property type="entry name" value="START_lipid-bd_dom"/>
</dbReference>
<comment type="caution">
    <text evidence="3">The sequence shown here is derived from an EMBL/GenBank/DDBJ whole genome shotgun (WGS) entry which is preliminary data.</text>
</comment>